<name>A0ABC8R4D1_9AQUA</name>
<reference evidence="1 2" key="1">
    <citation type="submission" date="2024-02" db="EMBL/GenBank/DDBJ databases">
        <authorList>
            <person name="Vignale AGUSTIN F."/>
            <person name="Sosa J E."/>
            <person name="Modenutti C."/>
        </authorList>
    </citation>
    <scope>NUCLEOTIDE SEQUENCE [LARGE SCALE GENOMIC DNA]</scope>
</reference>
<dbReference type="InterPro" id="IPR036396">
    <property type="entry name" value="Cyt_P450_sf"/>
</dbReference>
<gene>
    <name evidence="1" type="ORF">ILEXP_LOCUS7280</name>
</gene>
<dbReference type="Gene3D" id="1.10.630.10">
    <property type="entry name" value="Cytochrome P450"/>
    <property type="match status" value="1"/>
</dbReference>
<evidence type="ECO:0000313" key="2">
    <source>
        <dbReference type="Proteomes" id="UP001642360"/>
    </source>
</evidence>
<accession>A0ABC8R4D1</accession>
<proteinExistence type="predicted"/>
<dbReference type="Proteomes" id="UP001642360">
    <property type="component" value="Unassembled WGS sequence"/>
</dbReference>
<sequence length="107" mass="12413">MLSFLKAESLQNYVKQMDDLVNNLLLRETKDKDTLATVIFMKKLTITFSCTILFGIHDELTTKALFDYFTVTFKAYLSLPIYFPGTAYWNGLPARTRIINRLPPIIR</sequence>
<evidence type="ECO:0000313" key="1">
    <source>
        <dbReference type="EMBL" id="CAK9139866.1"/>
    </source>
</evidence>
<dbReference type="AlphaFoldDB" id="A0ABC8R4D1"/>
<protein>
    <submittedName>
        <fullName evidence="1">Uncharacterized protein</fullName>
    </submittedName>
</protein>
<organism evidence="1 2">
    <name type="scientific">Ilex paraguariensis</name>
    <name type="common">yerba mate</name>
    <dbReference type="NCBI Taxonomy" id="185542"/>
    <lineage>
        <taxon>Eukaryota</taxon>
        <taxon>Viridiplantae</taxon>
        <taxon>Streptophyta</taxon>
        <taxon>Embryophyta</taxon>
        <taxon>Tracheophyta</taxon>
        <taxon>Spermatophyta</taxon>
        <taxon>Magnoliopsida</taxon>
        <taxon>eudicotyledons</taxon>
        <taxon>Gunneridae</taxon>
        <taxon>Pentapetalae</taxon>
        <taxon>asterids</taxon>
        <taxon>campanulids</taxon>
        <taxon>Aquifoliales</taxon>
        <taxon>Aquifoliaceae</taxon>
        <taxon>Ilex</taxon>
    </lineage>
</organism>
<comment type="caution">
    <text evidence="1">The sequence shown here is derived from an EMBL/GenBank/DDBJ whole genome shotgun (WGS) entry which is preliminary data.</text>
</comment>
<dbReference type="EMBL" id="CAUOFW020000996">
    <property type="protein sequence ID" value="CAK9139866.1"/>
    <property type="molecule type" value="Genomic_DNA"/>
</dbReference>
<dbReference type="SUPFAM" id="SSF48264">
    <property type="entry name" value="Cytochrome P450"/>
    <property type="match status" value="1"/>
</dbReference>
<keyword evidence="2" id="KW-1185">Reference proteome</keyword>